<dbReference type="PROSITE" id="PS50943">
    <property type="entry name" value="HTH_CROC1"/>
    <property type="match status" value="1"/>
</dbReference>
<keyword evidence="4" id="KW-1185">Reference proteome</keyword>
<dbReference type="EMBL" id="CP146256">
    <property type="protein sequence ID" value="XAH74777.1"/>
    <property type="molecule type" value="Genomic_DNA"/>
</dbReference>
<dbReference type="InterPro" id="IPR010982">
    <property type="entry name" value="Lambda_DNA-bd_dom_sf"/>
</dbReference>
<dbReference type="CDD" id="cd00093">
    <property type="entry name" value="HTH_XRE"/>
    <property type="match status" value="1"/>
</dbReference>
<evidence type="ECO:0000259" key="2">
    <source>
        <dbReference type="PROSITE" id="PS50943"/>
    </source>
</evidence>
<organism evidence="3 4">
    <name type="scientific">Kineothrix sedimenti</name>
    <dbReference type="NCBI Taxonomy" id="3123317"/>
    <lineage>
        <taxon>Bacteria</taxon>
        <taxon>Bacillati</taxon>
        <taxon>Bacillota</taxon>
        <taxon>Clostridia</taxon>
        <taxon>Lachnospirales</taxon>
        <taxon>Lachnospiraceae</taxon>
        <taxon>Kineothrix</taxon>
    </lineage>
</organism>
<sequence length="94" mass="10778">MEVKDTGYCKTKHGMQSYPNNLLQFRQQANISQDKLAEAVDCSRRTIGYIERGTHDPSVQMAYRIANYFKVALPLIFPDKNEKKDEEKGGRHGT</sequence>
<evidence type="ECO:0000256" key="1">
    <source>
        <dbReference type="ARBA" id="ARBA00023125"/>
    </source>
</evidence>
<keyword evidence="1" id="KW-0238">DNA-binding</keyword>
<dbReference type="Proteomes" id="UP001451571">
    <property type="component" value="Chromosome"/>
</dbReference>
<gene>
    <name evidence="3" type="ORF">V6984_03155</name>
</gene>
<accession>A0ABZ3EWZ5</accession>
<name>A0ABZ3EWZ5_9FIRM</name>
<protein>
    <submittedName>
        <fullName evidence="3">Helix-turn-helix transcriptional regulator</fullName>
    </submittedName>
</protein>
<proteinExistence type="predicted"/>
<evidence type="ECO:0000313" key="3">
    <source>
        <dbReference type="EMBL" id="XAH74777.1"/>
    </source>
</evidence>
<dbReference type="SUPFAM" id="SSF47413">
    <property type="entry name" value="lambda repressor-like DNA-binding domains"/>
    <property type="match status" value="1"/>
</dbReference>
<reference evidence="3 4" key="1">
    <citation type="submission" date="2024-02" db="EMBL/GenBank/DDBJ databases">
        <title>Bacterial strain from lacustrine sediment.</title>
        <authorList>
            <person name="Petit C."/>
            <person name="Fadhlaoui K."/>
        </authorList>
    </citation>
    <scope>NUCLEOTIDE SEQUENCE [LARGE SCALE GENOMIC DNA]</scope>
    <source>
        <strain evidence="3 4">IPX-CK</strain>
    </source>
</reference>
<dbReference type="RefSeq" id="WP_342758358.1">
    <property type="nucleotide sequence ID" value="NZ_CP146256.1"/>
</dbReference>
<feature type="domain" description="HTH cro/C1-type" evidence="2">
    <location>
        <begin position="22"/>
        <end position="76"/>
    </location>
</feature>
<evidence type="ECO:0000313" key="4">
    <source>
        <dbReference type="Proteomes" id="UP001451571"/>
    </source>
</evidence>
<dbReference type="Pfam" id="PF01381">
    <property type="entry name" value="HTH_3"/>
    <property type="match status" value="1"/>
</dbReference>
<dbReference type="Gene3D" id="1.10.260.40">
    <property type="entry name" value="lambda repressor-like DNA-binding domains"/>
    <property type="match status" value="1"/>
</dbReference>
<dbReference type="InterPro" id="IPR001387">
    <property type="entry name" value="Cro/C1-type_HTH"/>
</dbReference>
<dbReference type="PANTHER" id="PTHR46558:SF4">
    <property type="entry name" value="DNA-BIDING PHAGE PROTEIN"/>
    <property type="match status" value="1"/>
</dbReference>
<dbReference type="PANTHER" id="PTHR46558">
    <property type="entry name" value="TRACRIPTIONAL REGULATORY PROTEIN-RELATED-RELATED"/>
    <property type="match status" value="1"/>
</dbReference>
<dbReference type="SMART" id="SM00530">
    <property type="entry name" value="HTH_XRE"/>
    <property type="match status" value="1"/>
</dbReference>